<dbReference type="PANTHER" id="PTHR46149:SF7">
    <property type="entry name" value="GTP-BINDING PROTEIN DI-RAS2"/>
    <property type="match status" value="1"/>
</dbReference>
<dbReference type="Pfam" id="PF00071">
    <property type="entry name" value="Ras"/>
    <property type="match status" value="1"/>
</dbReference>
<proteinExistence type="predicted"/>
<sequence length="90" mass="10473">AAKQAETTWKLVFLGAAGVGKTALIHRFLQDTFEVKHRRTVEELHSREYEVDTGVKIIVEILDTSGKGRFQFHPKIERMYWFKQSPNKIN</sequence>
<dbReference type="GeneTree" id="ENSGT00940000163566"/>
<evidence type="ECO:0000313" key="8">
    <source>
        <dbReference type="Ensembl" id="ENSGMOP00000037623.1"/>
    </source>
</evidence>
<dbReference type="AlphaFoldDB" id="A0A8C5AW44"/>
<evidence type="ECO:0000256" key="3">
    <source>
        <dbReference type="ARBA" id="ARBA00022481"/>
    </source>
</evidence>
<name>A0A8C5AW44_GADMO</name>
<protein>
    <recommendedName>
        <fullName evidence="10">Small monomeric GTPase</fullName>
    </recommendedName>
</protein>
<evidence type="ECO:0000256" key="4">
    <source>
        <dbReference type="ARBA" id="ARBA00022741"/>
    </source>
</evidence>
<dbReference type="GO" id="GO:0003924">
    <property type="term" value="F:GTPase activity"/>
    <property type="evidence" value="ECO:0007669"/>
    <property type="project" value="InterPro"/>
</dbReference>
<keyword evidence="5" id="KW-0342">GTP-binding</keyword>
<keyword evidence="3" id="KW-0488">Methylation</keyword>
<accession>A0A8C5AW44</accession>
<evidence type="ECO:0000256" key="5">
    <source>
        <dbReference type="ARBA" id="ARBA00023134"/>
    </source>
</evidence>
<organism evidence="8 9">
    <name type="scientific">Gadus morhua</name>
    <name type="common">Atlantic cod</name>
    <dbReference type="NCBI Taxonomy" id="8049"/>
    <lineage>
        <taxon>Eukaryota</taxon>
        <taxon>Metazoa</taxon>
        <taxon>Chordata</taxon>
        <taxon>Craniata</taxon>
        <taxon>Vertebrata</taxon>
        <taxon>Euteleostomi</taxon>
        <taxon>Actinopterygii</taxon>
        <taxon>Neopterygii</taxon>
        <taxon>Teleostei</taxon>
        <taxon>Neoteleostei</taxon>
        <taxon>Acanthomorphata</taxon>
        <taxon>Zeiogadaria</taxon>
        <taxon>Gadariae</taxon>
        <taxon>Gadiformes</taxon>
        <taxon>Gadoidei</taxon>
        <taxon>Gadidae</taxon>
        <taxon>Gadus</taxon>
    </lineage>
</organism>
<evidence type="ECO:0000256" key="2">
    <source>
        <dbReference type="ARBA" id="ARBA00022475"/>
    </source>
</evidence>
<dbReference type="Proteomes" id="UP000694546">
    <property type="component" value="Chromosome 3"/>
</dbReference>
<evidence type="ECO:0000256" key="6">
    <source>
        <dbReference type="ARBA" id="ARBA00023136"/>
    </source>
</evidence>
<keyword evidence="7" id="KW-0449">Lipoprotein</keyword>
<reference evidence="8" key="1">
    <citation type="submission" date="2025-08" db="UniProtKB">
        <authorList>
            <consortium name="Ensembl"/>
        </authorList>
    </citation>
    <scope>IDENTIFICATION</scope>
</reference>
<dbReference type="InterPro" id="IPR052236">
    <property type="entry name" value="Small_GTPase_RasD"/>
</dbReference>
<evidence type="ECO:0000313" key="9">
    <source>
        <dbReference type="Proteomes" id="UP000694546"/>
    </source>
</evidence>
<evidence type="ECO:0000256" key="1">
    <source>
        <dbReference type="ARBA" id="ARBA00004193"/>
    </source>
</evidence>
<evidence type="ECO:0008006" key="10">
    <source>
        <dbReference type="Google" id="ProtNLM"/>
    </source>
</evidence>
<dbReference type="SUPFAM" id="SSF52540">
    <property type="entry name" value="P-loop containing nucleoside triphosphate hydrolases"/>
    <property type="match status" value="1"/>
</dbReference>
<dbReference type="GO" id="GO:0005525">
    <property type="term" value="F:GTP binding"/>
    <property type="evidence" value="ECO:0007669"/>
    <property type="project" value="UniProtKB-KW"/>
</dbReference>
<dbReference type="OMA" id="HPKIERM"/>
<keyword evidence="2" id="KW-1003">Cell membrane</keyword>
<dbReference type="InterPro" id="IPR027417">
    <property type="entry name" value="P-loop_NTPase"/>
</dbReference>
<evidence type="ECO:0000256" key="7">
    <source>
        <dbReference type="ARBA" id="ARBA00023288"/>
    </source>
</evidence>
<dbReference type="PANTHER" id="PTHR46149">
    <property type="entry name" value="MIP08469P"/>
    <property type="match status" value="1"/>
</dbReference>
<keyword evidence="9" id="KW-1185">Reference proteome</keyword>
<keyword evidence="4" id="KW-0547">Nucleotide-binding</keyword>
<reference evidence="8" key="2">
    <citation type="submission" date="2025-09" db="UniProtKB">
        <authorList>
            <consortium name="Ensembl"/>
        </authorList>
    </citation>
    <scope>IDENTIFICATION</scope>
</reference>
<comment type="subcellular location">
    <subcellularLocation>
        <location evidence="1">Cell membrane</location>
        <topology evidence="1">Lipid-anchor</topology>
    </subcellularLocation>
</comment>
<dbReference type="PRINTS" id="PR00449">
    <property type="entry name" value="RASTRNSFRMNG"/>
</dbReference>
<dbReference type="Gene3D" id="3.40.50.300">
    <property type="entry name" value="P-loop containing nucleotide triphosphate hydrolases"/>
    <property type="match status" value="1"/>
</dbReference>
<dbReference type="GO" id="GO:0005886">
    <property type="term" value="C:plasma membrane"/>
    <property type="evidence" value="ECO:0007669"/>
    <property type="project" value="UniProtKB-SubCell"/>
</dbReference>
<dbReference type="InterPro" id="IPR001806">
    <property type="entry name" value="Small_GTPase"/>
</dbReference>
<keyword evidence="6" id="KW-0472">Membrane</keyword>
<dbReference type="Ensembl" id="ENSGMOT00000054233.1">
    <property type="protein sequence ID" value="ENSGMOP00000037623.1"/>
    <property type="gene ID" value="ENSGMOG00000030579.1"/>
</dbReference>